<reference evidence="1 2" key="1">
    <citation type="submission" date="2021-07" db="EMBL/GenBank/DDBJ databases">
        <authorList>
            <person name="Imarazene B."/>
            <person name="Zahm M."/>
            <person name="Klopp C."/>
            <person name="Cabau C."/>
            <person name="Beille S."/>
            <person name="Jouanno E."/>
            <person name="Castinel A."/>
            <person name="Lluch J."/>
            <person name="Gil L."/>
            <person name="Kuchtly C."/>
            <person name="Lopez Roques C."/>
            <person name="Donnadieu C."/>
            <person name="Parrinello H."/>
            <person name="Journot L."/>
            <person name="Du K."/>
            <person name="Schartl M."/>
            <person name="Retaux S."/>
            <person name="Guiguen Y."/>
        </authorList>
    </citation>
    <scope>NUCLEOTIDE SEQUENCE [LARGE SCALE GENOMIC DNA]</scope>
    <source>
        <strain evidence="1">Pach_M1</strain>
        <tissue evidence="1">Testis</tissue>
    </source>
</reference>
<dbReference type="EMBL" id="JAICCE010000015">
    <property type="protein sequence ID" value="KAG9268010.1"/>
    <property type="molecule type" value="Genomic_DNA"/>
</dbReference>
<gene>
    <name evidence="1" type="ORF">AMEX_G18894</name>
</gene>
<dbReference type="Proteomes" id="UP000752171">
    <property type="component" value="Unassembled WGS sequence"/>
</dbReference>
<dbReference type="AlphaFoldDB" id="A0A8T2L8P9"/>
<proteinExistence type="predicted"/>
<protein>
    <submittedName>
        <fullName evidence="1">Uncharacterized protein</fullName>
    </submittedName>
</protein>
<sequence>MPFPVCFSDAELLEYLDWLDGHHPRFPRPNFRALLEVPGVATVETLVFLCPSFPLLRPDGFAQLLYLPDVGLFYPTFLPLVWEDRAEYWEWCLSSHVAHLCYMDLLWRDYLKTRVLPSACRQLELPPDRDRRPPRGHCIALPVDDCAPPRKRRRI</sequence>
<accession>A0A8T2L8P9</accession>
<name>A0A8T2L8P9_ASTMX</name>
<evidence type="ECO:0000313" key="1">
    <source>
        <dbReference type="EMBL" id="KAG9268010.1"/>
    </source>
</evidence>
<evidence type="ECO:0000313" key="2">
    <source>
        <dbReference type="Proteomes" id="UP000752171"/>
    </source>
</evidence>
<comment type="caution">
    <text evidence="1">The sequence shown here is derived from an EMBL/GenBank/DDBJ whole genome shotgun (WGS) entry which is preliminary data.</text>
</comment>
<organism evidence="1 2">
    <name type="scientific">Astyanax mexicanus</name>
    <name type="common">Blind cave fish</name>
    <name type="synonym">Astyanax fasciatus mexicanus</name>
    <dbReference type="NCBI Taxonomy" id="7994"/>
    <lineage>
        <taxon>Eukaryota</taxon>
        <taxon>Metazoa</taxon>
        <taxon>Chordata</taxon>
        <taxon>Craniata</taxon>
        <taxon>Vertebrata</taxon>
        <taxon>Euteleostomi</taxon>
        <taxon>Actinopterygii</taxon>
        <taxon>Neopterygii</taxon>
        <taxon>Teleostei</taxon>
        <taxon>Ostariophysi</taxon>
        <taxon>Characiformes</taxon>
        <taxon>Characoidei</taxon>
        <taxon>Acestrorhamphidae</taxon>
        <taxon>Acestrorhamphinae</taxon>
        <taxon>Astyanax</taxon>
    </lineage>
</organism>